<name>A0A9D1L383_9FIRM</name>
<dbReference type="EMBL" id="DVMN01000102">
    <property type="protein sequence ID" value="HIU21712.1"/>
    <property type="molecule type" value="Genomic_DNA"/>
</dbReference>
<feature type="transmembrane region" description="Helical" evidence="1">
    <location>
        <begin position="94"/>
        <end position="116"/>
    </location>
</feature>
<keyword evidence="1" id="KW-0812">Transmembrane</keyword>
<feature type="transmembrane region" description="Helical" evidence="1">
    <location>
        <begin position="54"/>
        <end position="74"/>
    </location>
</feature>
<keyword evidence="1" id="KW-0472">Membrane</keyword>
<protein>
    <submittedName>
        <fullName evidence="2">Uncharacterized protein</fullName>
    </submittedName>
</protein>
<evidence type="ECO:0000313" key="2">
    <source>
        <dbReference type="EMBL" id="HIU21712.1"/>
    </source>
</evidence>
<evidence type="ECO:0000256" key="1">
    <source>
        <dbReference type="SAM" id="Phobius"/>
    </source>
</evidence>
<proteinExistence type="predicted"/>
<reference evidence="2" key="2">
    <citation type="journal article" date="2021" name="PeerJ">
        <title>Extensive microbial diversity within the chicken gut microbiome revealed by metagenomics and culture.</title>
        <authorList>
            <person name="Gilroy R."/>
            <person name="Ravi A."/>
            <person name="Getino M."/>
            <person name="Pursley I."/>
            <person name="Horton D.L."/>
            <person name="Alikhan N.F."/>
            <person name="Baker D."/>
            <person name="Gharbi K."/>
            <person name="Hall N."/>
            <person name="Watson M."/>
            <person name="Adriaenssens E.M."/>
            <person name="Foster-Nyarko E."/>
            <person name="Jarju S."/>
            <person name="Secka A."/>
            <person name="Antonio M."/>
            <person name="Oren A."/>
            <person name="Chaudhuri R.R."/>
            <person name="La Ragione R."/>
            <person name="Hildebrand F."/>
            <person name="Pallen M.J."/>
        </authorList>
    </citation>
    <scope>NUCLEOTIDE SEQUENCE</scope>
    <source>
        <strain evidence="2">1063</strain>
    </source>
</reference>
<evidence type="ECO:0000313" key="3">
    <source>
        <dbReference type="Proteomes" id="UP000824088"/>
    </source>
</evidence>
<feature type="transmembrane region" description="Helical" evidence="1">
    <location>
        <begin position="233"/>
        <end position="257"/>
    </location>
</feature>
<comment type="caution">
    <text evidence="2">The sequence shown here is derived from an EMBL/GenBank/DDBJ whole genome shotgun (WGS) entry which is preliminary data.</text>
</comment>
<dbReference type="Proteomes" id="UP000824088">
    <property type="component" value="Unassembled WGS sequence"/>
</dbReference>
<accession>A0A9D1L383</accession>
<reference evidence="2" key="1">
    <citation type="submission" date="2020-10" db="EMBL/GenBank/DDBJ databases">
        <authorList>
            <person name="Gilroy R."/>
        </authorList>
    </citation>
    <scope>NUCLEOTIDE SEQUENCE</scope>
    <source>
        <strain evidence="2">1063</strain>
    </source>
</reference>
<sequence length="268" mass="29762">MLSLLSAKAPGTTTPEMLEEVLQDASTLKWYIVPMFLVVLYIIVTELKNKRYNIVFGAAAFWLMDVFNETWNAMVYATTGQPVWGTTAAGGSALQILVGYNIEISFMFFVLGIVACKLLRTSPESEGAGFWDGNKNWLNDPNNMYYKANVAAKNLLPEERRLKVKAVMGRVSLALIGAVAAVIIEILLNACGVLTWEKTWWQPTMPIVLFLIGYCPFYFAAYVVHDLPRKWQLVALGCIFAVVVLLLIIAGSLGMLGKQLPDGFPHMK</sequence>
<gene>
    <name evidence="2" type="ORF">IAD51_05740</name>
</gene>
<dbReference type="AlphaFoldDB" id="A0A9D1L383"/>
<keyword evidence="1" id="KW-1133">Transmembrane helix</keyword>
<feature type="transmembrane region" description="Helical" evidence="1">
    <location>
        <begin position="167"/>
        <end position="188"/>
    </location>
</feature>
<feature type="transmembrane region" description="Helical" evidence="1">
    <location>
        <begin position="200"/>
        <end position="221"/>
    </location>
</feature>
<organism evidence="2 3">
    <name type="scientific">Candidatus Limadaptatus stercorigallinarum</name>
    <dbReference type="NCBI Taxonomy" id="2840845"/>
    <lineage>
        <taxon>Bacteria</taxon>
        <taxon>Bacillati</taxon>
        <taxon>Bacillota</taxon>
        <taxon>Clostridia</taxon>
        <taxon>Eubacteriales</taxon>
        <taxon>Candidatus Limadaptatus</taxon>
    </lineage>
</organism>
<feature type="transmembrane region" description="Helical" evidence="1">
    <location>
        <begin position="28"/>
        <end position="47"/>
    </location>
</feature>